<dbReference type="Gene3D" id="3.40.630.30">
    <property type="match status" value="1"/>
</dbReference>
<dbReference type="PROSITE" id="PS51186">
    <property type="entry name" value="GNAT"/>
    <property type="match status" value="1"/>
</dbReference>
<comment type="caution">
    <text evidence="4">The sequence shown here is derived from an EMBL/GenBank/DDBJ whole genome shotgun (WGS) entry which is preliminary data.</text>
</comment>
<keyword evidence="1" id="KW-0808">Transferase</keyword>
<dbReference type="CDD" id="cd04301">
    <property type="entry name" value="NAT_SF"/>
    <property type="match status" value="1"/>
</dbReference>
<dbReference type="RefSeq" id="WP_026833872.1">
    <property type="nucleotide sequence ID" value="NZ_LVVL01000015.1"/>
</dbReference>
<dbReference type="InterPro" id="IPR050680">
    <property type="entry name" value="YpeA/RimI_acetyltransf"/>
</dbReference>
<gene>
    <name evidence="4" type="ORF">A3783_12075</name>
</gene>
<evidence type="ECO:0000256" key="1">
    <source>
        <dbReference type="ARBA" id="ARBA00022679"/>
    </source>
</evidence>
<reference evidence="4 5" key="1">
    <citation type="submission" date="2016-03" db="EMBL/GenBank/DDBJ databases">
        <authorList>
            <person name="Cho S.-Y."/>
            <person name="Lim S."/>
            <person name="Kim H."/>
            <person name="Soh E.H."/>
            <person name="Moon J.S."/>
        </authorList>
    </citation>
    <scope>NUCLEOTIDE SEQUENCE [LARGE SCALE GENOMIC DNA]</scope>
    <source>
        <strain evidence="4 5">KCTC 3810</strain>
    </source>
</reference>
<proteinExistence type="predicted"/>
<feature type="domain" description="N-acetyltransferase" evidence="3">
    <location>
        <begin position="7"/>
        <end position="147"/>
    </location>
</feature>
<dbReference type="Pfam" id="PF13673">
    <property type="entry name" value="Acetyltransf_10"/>
    <property type="match status" value="1"/>
</dbReference>
<dbReference type="InterPro" id="IPR016181">
    <property type="entry name" value="Acyl_CoA_acyltransferase"/>
</dbReference>
<keyword evidence="2" id="KW-0012">Acyltransferase</keyword>
<name>A0ABX2V6M6_9BACL</name>
<dbReference type="PANTHER" id="PTHR43420">
    <property type="entry name" value="ACETYLTRANSFERASE"/>
    <property type="match status" value="1"/>
</dbReference>
<sequence length="155" mass="17657">MYQTKLVSFDELDGASLYQLLKLRTDIFVVEQNCPYPELDNRDQASLHGLAYENDTLIGCLRILPRNQAGAVAIGRVAVHADYRSNGIARKLLNEAIESIQEQGEILIDLQAQAHLKEFYASFGFEEKSEVYLEDGIPHLDMQMRIEEVSKRLQE</sequence>
<keyword evidence="5" id="KW-1185">Reference proteome</keyword>
<evidence type="ECO:0000259" key="3">
    <source>
        <dbReference type="PROSITE" id="PS51186"/>
    </source>
</evidence>
<dbReference type="Proteomes" id="UP000078447">
    <property type="component" value="Unassembled WGS sequence"/>
</dbReference>
<dbReference type="InterPro" id="IPR000182">
    <property type="entry name" value="GNAT_dom"/>
</dbReference>
<dbReference type="EMBL" id="LVVL01000015">
    <property type="protein sequence ID" value="OAN12274.1"/>
    <property type="molecule type" value="Genomic_DNA"/>
</dbReference>
<protein>
    <submittedName>
        <fullName evidence="4">GCN5 family acetyltransferase</fullName>
    </submittedName>
</protein>
<dbReference type="SUPFAM" id="SSF55729">
    <property type="entry name" value="Acyl-CoA N-acyltransferases (Nat)"/>
    <property type="match status" value="1"/>
</dbReference>
<accession>A0ABX2V6M6</accession>
<evidence type="ECO:0000256" key="2">
    <source>
        <dbReference type="ARBA" id="ARBA00023315"/>
    </source>
</evidence>
<evidence type="ECO:0000313" key="5">
    <source>
        <dbReference type="Proteomes" id="UP000078447"/>
    </source>
</evidence>
<dbReference type="PANTHER" id="PTHR43420:SF47">
    <property type="entry name" value="N-ACETYLTRANSFERASE DOMAIN-CONTAINING PROTEIN"/>
    <property type="match status" value="1"/>
</dbReference>
<evidence type="ECO:0000313" key="4">
    <source>
        <dbReference type="EMBL" id="OAN12274.1"/>
    </source>
</evidence>
<organism evidence="4 5">
    <name type="scientific">Exiguobacterium undae</name>
    <dbReference type="NCBI Taxonomy" id="169177"/>
    <lineage>
        <taxon>Bacteria</taxon>
        <taxon>Bacillati</taxon>
        <taxon>Bacillota</taxon>
        <taxon>Bacilli</taxon>
        <taxon>Bacillales</taxon>
        <taxon>Bacillales Family XII. Incertae Sedis</taxon>
        <taxon>Exiguobacterium</taxon>
    </lineage>
</organism>